<evidence type="ECO:0000256" key="1">
    <source>
        <dbReference type="ARBA" id="ARBA00022737"/>
    </source>
</evidence>
<dbReference type="Pfam" id="PF13041">
    <property type="entry name" value="PPR_2"/>
    <property type="match status" value="3"/>
</dbReference>
<dbReference type="InterPro" id="IPR002885">
    <property type="entry name" value="PPR_rpt"/>
</dbReference>
<protein>
    <recommendedName>
        <fullName evidence="5">Pentatricopeptide repeat-containing protein</fullName>
    </recommendedName>
</protein>
<dbReference type="FunFam" id="1.25.40.10:FF:000184">
    <property type="entry name" value="Pentatricopeptide repeat-containing protein, chloroplastic"/>
    <property type="match status" value="1"/>
</dbReference>
<dbReference type="PANTHER" id="PTHR47926">
    <property type="entry name" value="PENTATRICOPEPTIDE REPEAT-CONTAINING PROTEIN"/>
    <property type="match status" value="1"/>
</dbReference>
<dbReference type="InterPro" id="IPR046848">
    <property type="entry name" value="E_motif"/>
</dbReference>
<dbReference type="GO" id="GO:0009451">
    <property type="term" value="P:RNA modification"/>
    <property type="evidence" value="ECO:0007669"/>
    <property type="project" value="InterPro"/>
</dbReference>
<evidence type="ECO:0000313" key="4">
    <source>
        <dbReference type="Proteomes" id="UP000541444"/>
    </source>
</evidence>
<comment type="caution">
    <text evidence="3">The sequence shown here is derived from an EMBL/GenBank/DDBJ whole genome shotgun (WGS) entry which is preliminary data.</text>
</comment>
<dbReference type="AlphaFoldDB" id="A0A7J7NXM1"/>
<dbReference type="EMBL" id="JACGCM010000455">
    <property type="protein sequence ID" value="KAF6171820.1"/>
    <property type="molecule type" value="Genomic_DNA"/>
</dbReference>
<gene>
    <name evidence="3" type="ORF">GIB67_007341</name>
</gene>
<dbReference type="InterPro" id="IPR011990">
    <property type="entry name" value="TPR-like_helical_dom_sf"/>
</dbReference>
<feature type="repeat" description="PPR" evidence="2">
    <location>
        <begin position="253"/>
        <end position="287"/>
    </location>
</feature>
<dbReference type="PANTHER" id="PTHR47926:SF391">
    <property type="entry name" value="TETRATRICOPEPTIDE-LIKE HELICAL DOMAIN SUPERFAMILY"/>
    <property type="match status" value="1"/>
</dbReference>
<dbReference type="Proteomes" id="UP000541444">
    <property type="component" value="Unassembled WGS sequence"/>
</dbReference>
<evidence type="ECO:0000256" key="2">
    <source>
        <dbReference type="PROSITE-ProRule" id="PRU00708"/>
    </source>
</evidence>
<dbReference type="Gene3D" id="1.25.40.10">
    <property type="entry name" value="Tetratricopeptide repeat domain"/>
    <property type="match status" value="4"/>
</dbReference>
<feature type="repeat" description="PPR" evidence="2">
    <location>
        <begin position="152"/>
        <end position="186"/>
    </location>
</feature>
<dbReference type="Pfam" id="PF01535">
    <property type="entry name" value="PPR"/>
    <property type="match status" value="1"/>
</dbReference>
<keyword evidence="4" id="KW-1185">Reference proteome</keyword>
<evidence type="ECO:0008006" key="5">
    <source>
        <dbReference type="Google" id="ProtNLM"/>
    </source>
</evidence>
<dbReference type="InterPro" id="IPR046960">
    <property type="entry name" value="PPR_At4g14850-like_plant"/>
</dbReference>
<reference evidence="3 4" key="1">
    <citation type="journal article" date="2020" name="IScience">
        <title>Genome Sequencing of the Endangered Kingdonia uniflora (Circaeasteraceae, Ranunculales) Reveals Potential Mechanisms of Evolutionary Specialization.</title>
        <authorList>
            <person name="Sun Y."/>
            <person name="Deng T."/>
            <person name="Zhang A."/>
            <person name="Moore M.J."/>
            <person name="Landis J.B."/>
            <person name="Lin N."/>
            <person name="Zhang H."/>
            <person name="Zhang X."/>
            <person name="Huang J."/>
            <person name="Zhang X."/>
            <person name="Sun H."/>
            <person name="Wang H."/>
        </authorList>
    </citation>
    <scope>NUCLEOTIDE SEQUENCE [LARGE SCALE GENOMIC DNA]</scope>
    <source>
        <strain evidence="3">TB1705</strain>
        <tissue evidence="3">Leaf</tissue>
    </source>
</reference>
<dbReference type="Pfam" id="PF20431">
    <property type="entry name" value="E_motif"/>
    <property type="match status" value="1"/>
</dbReference>
<dbReference type="NCBIfam" id="TIGR00756">
    <property type="entry name" value="PPR"/>
    <property type="match status" value="4"/>
</dbReference>
<dbReference type="FunFam" id="1.25.40.10:FF:000427">
    <property type="entry name" value="Pentatricopeptide repeat-containing protein chloroplastic"/>
    <property type="match status" value="1"/>
</dbReference>
<dbReference type="PROSITE" id="PS51375">
    <property type="entry name" value="PPR"/>
    <property type="match status" value="3"/>
</dbReference>
<feature type="repeat" description="PPR" evidence="2">
    <location>
        <begin position="51"/>
        <end position="85"/>
    </location>
</feature>
<keyword evidence="1" id="KW-0677">Repeat</keyword>
<proteinExistence type="predicted"/>
<dbReference type="SUPFAM" id="SSF48452">
    <property type="entry name" value="TPR-like"/>
    <property type="match status" value="1"/>
</dbReference>
<dbReference type="GO" id="GO:0003723">
    <property type="term" value="F:RNA binding"/>
    <property type="evidence" value="ECO:0007669"/>
    <property type="project" value="InterPro"/>
</dbReference>
<name>A0A7J7NXM1_9MAGN</name>
<organism evidence="3 4">
    <name type="scientific">Kingdonia uniflora</name>
    <dbReference type="NCBI Taxonomy" id="39325"/>
    <lineage>
        <taxon>Eukaryota</taxon>
        <taxon>Viridiplantae</taxon>
        <taxon>Streptophyta</taxon>
        <taxon>Embryophyta</taxon>
        <taxon>Tracheophyta</taxon>
        <taxon>Spermatophyta</taxon>
        <taxon>Magnoliopsida</taxon>
        <taxon>Ranunculales</taxon>
        <taxon>Circaeasteraceae</taxon>
        <taxon>Kingdonia</taxon>
    </lineage>
</organism>
<evidence type="ECO:0000313" key="3">
    <source>
        <dbReference type="EMBL" id="KAF6171820.1"/>
    </source>
</evidence>
<accession>A0A7J7NXM1</accession>
<sequence length="445" mass="50396">MGINQIHTHIVKTGFHQNLFLVGKIITFCAISDNVSMGYAVSVFNQIKTPDGFMWNTIIRGIGKTSDPKQAFGYYKSMLDKGEVADNFTYSFLLKICGQLREIELGKQIHGSTLKHGWDRFVFVRNTLVHMYGLFKDVFMSRRLFEEMPKPELVAWNVMIDCYVNCGKCEEAVELFFRMERSGIEPDDATLVVVLSACSDLGALDLGKWVHSCIDFLGLSCIVATSNALLNMYAKCGDIKMARGVFNKMTKRNIVSWNSMIMGLAMHGDAEDALELFSQMIELKVEIPDEITFMGVLCACSHGGLVDEGRKYFTSMTRDYCIQPEIKHYGCMVDLLGRAGFVEEAYDLIRKIPMKCNAIVWRALLSACRVHGKLVLGEKVRRHMVELEPDHSGDYVLLSHMYASEGRWNDMMDVRTDMKSRQVQKPGPGNALIDTNHSIMLQRKH</sequence>
<dbReference type="OrthoDB" id="1934563at2759"/>